<organism evidence="2 3">
    <name type="scientific">Candidatus Bacteroides avicola</name>
    <dbReference type="NCBI Taxonomy" id="2838468"/>
    <lineage>
        <taxon>Bacteria</taxon>
        <taxon>Pseudomonadati</taxon>
        <taxon>Bacteroidota</taxon>
        <taxon>Bacteroidia</taxon>
        <taxon>Bacteroidales</taxon>
        <taxon>Bacteroidaceae</taxon>
        <taxon>Bacteroides</taxon>
    </lineage>
</organism>
<dbReference type="Pfam" id="PF01663">
    <property type="entry name" value="Phosphodiest"/>
    <property type="match status" value="1"/>
</dbReference>
<dbReference type="InterPro" id="IPR002591">
    <property type="entry name" value="Phosphodiest/P_Trfase"/>
</dbReference>
<dbReference type="AlphaFoldDB" id="A0A9D2HYM9"/>
<accession>A0A9D2HYM9</accession>
<dbReference type="Proteomes" id="UP000823862">
    <property type="component" value="Unassembled WGS sequence"/>
</dbReference>
<dbReference type="CDD" id="cd00016">
    <property type="entry name" value="ALP_like"/>
    <property type="match status" value="1"/>
</dbReference>
<comment type="caution">
    <text evidence="2">The sequence shown here is derived from an EMBL/GenBank/DDBJ whole genome shotgun (WGS) entry which is preliminary data.</text>
</comment>
<sequence length="302" mass="33306">MKKIAISIICCLLALGNIAPAQAAKPKAKHVVMIALDGWGAYSMKKAEVPNIRALMADGCYTLKKRSVLPSSSAINWASMFNGAGTEIHGYTTWGSRTPEIPSAVTNEHGIFPTIYSLMQEQMPEAETGCLYEWEGIKYLVDTLAIKHYAQAKDYDKQPDKLCTMAEEYIKAEKPAFVAVCFDQLDHVGHADGHDTPAYYQQLETLDSYVKRIVDAVKAAGIYDDTIIIMSADHGGIEKGHGGKTLQEMETPFIIAGKGIRKNGGQFEELMMQYDVAATIAYIFGLEQPQAWIGRPMVQVFK</sequence>
<evidence type="ECO:0000313" key="3">
    <source>
        <dbReference type="Proteomes" id="UP000823862"/>
    </source>
</evidence>
<dbReference type="PANTHER" id="PTHR10151:SF120">
    <property type="entry name" value="BIS(5'-ADENOSYL)-TRIPHOSPHATASE"/>
    <property type="match status" value="1"/>
</dbReference>
<dbReference type="PANTHER" id="PTHR10151">
    <property type="entry name" value="ECTONUCLEOTIDE PYROPHOSPHATASE/PHOSPHODIESTERASE"/>
    <property type="match status" value="1"/>
</dbReference>
<dbReference type="EMBL" id="DWZI01000049">
    <property type="protein sequence ID" value="HJA86502.1"/>
    <property type="molecule type" value="Genomic_DNA"/>
</dbReference>
<proteinExistence type="predicted"/>
<dbReference type="SUPFAM" id="SSF53649">
    <property type="entry name" value="Alkaline phosphatase-like"/>
    <property type="match status" value="1"/>
</dbReference>
<dbReference type="InterPro" id="IPR017850">
    <property type="entry name" value="Alkaline_phosphatase_core_sf"/>
</dbReference>
<feature type="chain" id="PRO_5039659457" evidence="1">
    <location>
        <begin position="24"/>
        <end position="302"/>
    </location>
</feature>
<feature type="signal peptide" evidence="1">
    <location>
        <begin position="1"/>
        <end position="23"/>
    </location>
</feature>
<protein>
    <submittedName>
        <fullName evidence="2">Alkaline phosphatase</fullName>
    </submittedName>
</protein>
<reference evidence="2" key="2">
    <citation type="submission" date="2021-04" db="EMBL/GenBank/DDBJ databases">
        <authorList>
            <person name="Gilroy R."/>
        </authorList>
    </citation>
    <scope>NUCLEOTIDE SEQUENCE</scope>
    <source>
        <strain evidence="2">ChiHjej12B11-9795</strain>
    </source>
</reference>
<evidence type="ECO:0000313" key="2">
    <source>
        <dbReference type="EMBL" id="HJA86502.1"/>
    </source>
</evidence>
<evidence type="ECO:0000256" key="1">
    <source>
        <dbReference type="SAM" id="SignalP"/>
    </source>
</evidence>
<name>A0A9D2HYM9_9BACE</name>
<dbReference type="Gene3D" id="3.40.720.10">
    <property type="entry name" value="Alkaline Phosphatase, subunit A"/>
    <property type="match status" value="1"/>
</dbReference>
<gene>
    <name evidence="2" type="ORF">H9950_10010</name>
</gene>
<reference evidence="2" key="1">
    <citation type="journal article" date="2021" name="PeerJ">
        <title>Extensive microbial diversity within the chicken gut microbiome revealed by metagenomics and culture.</title>
        <authorList>
            <person name="Gilroy R."/>
            <person name="Ravi A."/>
            <person name="Getino M."/>
            <person name="Pursley I."/>
            <person name="Horton D.L."/>
            <person name="Alikhan N.F."/>
            <person name="Baker D."/>
            <person name="Gharbi K."/>
            <person name="Hall N."/>
            <person name="Watson M."/>
            <person name="Adriaenssens E.M."/>
            <person name="Foster-Nyarko E."/>
            <person name="Jarju S."/>
            <person name="Secka A."/>
            <person name="Antonio M."/>
            <person name="Oren A."/>
            <person name="Chaudhuri R.R."/>
            <person name="La Ragione R."/>
            <person name="Hildebrand F."/>
            <person name="Pallen M.J."/>
        </authorList>
    </citation>
    <scope>NUCLEOTIDE SEQUENCE</scope>
    <source>
        <strain evidence="2">ChiHjej12B11-9795</strain>
    </source>
</reference>
<keyword evidence="1" id="KW-0732">Signal</keyword>
<dbReference type="GO" id="GO:0016787">
    <property type="term" value="F:hydrolase activity"/>
    <property type="evidence" value="ECO:0007669"/>
    <property type="project" value="UniProtKB-ARBA"/>
</dbReference>